<dbReference type="InterPro" id="IPR036388">
    <property type="entry name" value="WH-like_DNA-bd_sf"/>
</dbReference>
<keyword evidence="4" id="KW-1185">Reference proteome</keyword>
<dbReference type="GO" id="GO:0003887">
    <property type="term" value="F:DNA-directed DNA polymerase activity"/>
    <property type="evidence" value="ECO:0007669"/>
    <property type="project" value="InterPro"/>
</dbReference>
<dbReference type="SUPFAM" id="SSF46785">
    <property type="entry name" value="Winged helix' DNA-binding domain"/>
    <property type="match status" value="2"/>
</dbReference>
<feature type="domain" description="Initiator Rep protein WH1" evidence="2">
    <location>
        <begin position="13"/>
        <end position="165"/>
    </location>
</feature>
<dbReference type="OrthoDB" id="1428208at2"/>
<sequence>MRRENTTQVAAIANKFIQHARYKLTPREMKLILYMASLIRPEDSDFETYLVPVTEIESVLKADEDKKHGSFYERLDDLLDSVTSKKITFPTDFVLEGVRLRGHINWVAGAVPKSNEEGILCVEFGFSPQMKPFMLGLKERFTRFELMEVARMKSSFSIRLFQMCKAYYYENIRHGRNTMTVGVKELKARLGIQNKYPDFRNFRRKVLDVAKDEINEKTRLTVELEYLRKSRRITDIAFIINEKDVDVHIEEDAIKTKQIAAPKAKTKPVSKGEWVERIDALTEAQRRAFNRLSEYGVNLAVALDEVMPIIKGSELIGYEDFFVTYLLAFFEKKTNRKSPKEKVKAFVGWIRNKRFEEPGLYASLMEQVIARKKQLTSEERDNRKRAKTMTAKDFRQLLADEKQIGKHPLGEPTYSVKNKLTVSRRKTKAPEEPELFVAEEKPAGFDLNAFRQKHPKKYQQILKERLEALNDLKDASNFDELLQSSVEAYCEQWERS</sequence>
<dbReference type="GO" id="GO:0006270">
    <property type="term" value="P:DNA replication initiation"/>
    <property type="evidence" value="ECO:0007669"/>
    <property type="project" value="InterPro"/>
</dbReference>
<comment type="similarity">
    <text evidence="1">Belongs to the initiator RepB protein family.</text>
</comment>
<evidence type="ECO:0000313" key="4">
    <source>
        <dbReference type="Proteomes" id="UP000223913"/>
    </source>
</evidence>
<dbReference type="Pfam" id="PF01051">
    <property type="entry name" value="Rep3_N"/>
    <property type="match status" value="1"/>
</dbReference>
<accession>A0A2D0N3K8</accession>
<comment type="caution">
    <text evidence="3">The sequence shown here is derived from an EMBL/GenBank/DDBJ whole genome shotgun (WGS) entry which is preliminary data.</text>
</comment>
<evidence type="ECO:0000256" key="1">
    <source>
        <dbReference type="ARBA" id="ARBA00038283"/>
    </source>
</evidence>
<reference evidence="3 4" key="1">
    <citation type="submission" date="2017-10" db="EMBL/GenBank/DDBJ databases">
        <title>The draft genome sequence of Lewinella nigricans NBRC 102662.</title>
        <authorList>
            <person name="Wang K."/>
        </authorList>
    </citation>
    <scope>NUCLEOTIDE SEQUENCE [LARGE SCALE GENOMIC DNA]</scope>
    <source>
        <strain evidence="3 4">NBRC 102662</strain>
    </source>
</reference>
<evidence type="ECO:0000259" key="2">
    <source>
        <dbReference type="Pfam" id="PF01051"/>
    </source>
</evidence>
<dbReference type="AlphaFoldDB" id="A0A2D0N3K8"/>
<gene>
    <name evidence="3" type="ORF">CRP01_32375</name>
</gene>
<dbReference type="EMBL" id="PDUD01000041">
    <property type="protein sequence ID" value="PHN02343.1"/>
    <property type="molecule type" value="Genomic_DNA"/>
</dbReference>
<dbReference type="InterPro" id="IPR036390">
    <property type="entry name" value="WH_DNA-bd_sf"/>
</dbReference>
<proteinExistence type="inferred from homology"/>
<organism evidence="3 4">
    <name type="scientific">Flavilitoribacter nigricans (strain ATCC 23147 / DSM 23189 / NBRC 102662 / NCIMB 1420 / SS-2)</name>
    <name type="common">Lewinella nigricans</name>
    <dbReference type="NCBI Taxonomy" id="1122177"/>
    <lineage>
        <taxon>Bacteria</taxon>
        <taxon>Pseudomonadati</taxon>
        <taxon>Bacteroidota</taxon>
        <taxon>Saprospiria</taxon>
        <taxon>Saprospirales</taxon>
        <taxon>Lewinellaceae</taxon>
        <taxon>Flavilitoribacter</taxon>
    </lineage>
</organism>
<dbReference type="Pfam" id="PF21205">
    <property type="entry name" value="Rep3_C"/>
    <property type="match status" value="1"/>
</dbReference>
<dbReference type="Gene3D" id="1.10.10.10">
    <property type="entry name" value="Winged helix-like DNA-binding domain superfamily/Winged helix DNA-binding domain"/>
    <property type="match status" value="2"/>
</dbReference>
<dbReference type="RefSeq" id="WP_099154228.1">
    <property type="nucleotide sequence ID" value="NZ_PDUD01000041.1"/>
</dbReference>
<evidence type="ECO:0000313" key="3">
    <source>
        <dbReference type="EMBL" id="PHN02343.1"/>
    </source>
</evidence>
<dbReference type="InterPro" id="IPR000525">
    <property type="entry name" value="Initiator_Rep_WH1"/>
</dbReference>
<protein>
    <recommendedName>
        <fullName evidence="2">Initiator Rep protein WH1 domain-containing protein</fullName>
    </recommendedName>
</protein>
<name>A0A2D0N3K8_FLAN2</name>
<dbReference type="Proteomes" id="UP000223913">
    <property type="component" value="Unassembled WGS sequence"/>
</dbReference>